<feature type="region of interest" description="Disordered" evidence="1">
    <location>
        <begin position="192"/>
        <end position="300"/>
    </location>
</feature>
<name>A0AAD6MX49_9EURO</name>
<feature type="compositionally biased region" description="Basic and acidic residues" evidence="1">
    <location>
        <begin position="128"/>
        <end position="145"/>
    </location>
</feature>
<organism evidence="2 3">
    <name type="scientific">Penicillium malachiteum</name>
    <dbReference type="NCBI Taxonomy" id="1324776"/>
    <lineage>
        <taxon>Eukaryota</taxon>
        <taxon>Fungi</taxon>
        <taxon>Dikarya</taxon>
        <taxon>Ascomycota</taxon>
        <taxon>Pezizomycotina</taxon>
        <taxon>Eurotiomycetes</taxon>
        <taxon>Eurotiomycetidae</taxon>
        <taxon>Eurotiales</taxon>
        <taxon>Aspergillaceae</taxon>
        <taxon>Penicillium</taxon>
    </lineage>
</organism>
<protein>
    <recommendedName>
        <fullName evidence="4">Protein FAF1</fullName>
    </recommendedName>
</protein>
<feature type="compositionally biased region" description="Acidic residues" evidence="1">
    <location>
        <begin position="53"/>
        <end position="91"/>
    </location>
</feature>
<feature type="compositionally biased region" description="Gly residues" evidence="1">
    <location>
        <begin position="279"/>
        <end position="292"/>
    </location>
</feature>
<dbReference type="PANTHER" id="PTHR28096">
    <property type="entry name" value="PROTEIN FAF1"/>
    <property type="match status" value="1"/>
</dbReference>
<dbReference type="InterPro" id="IPR027973">
    <property type="entry name" value="FSAF1-like"/>
</dbReference>
<evidence type="ECO:0008006" key="4">
    <source>
        <dbReference type="Google" id="ProtNLM"/>
    </source>
</evidence>
<feature type="compositionally biased region" description="Basic and acidic residues" evidence="1">
    <location>
        <begin position="213"/>
        <end position="225"/>
    </location>
</feature>
<dbReference type="Proteomes" id="UP001215712">
    <property type="component" value="Unassembled WGS sequence"/>
</dbReference>
<feature type="region of interest" description="Disordered" evidence="1">
    <location>
        <begin position="1"/>
        <end position="145"/>
    </location>
</feature>
<dbReference type="PANTHER" id="PTHR28096:SF1">
    <property type="entry name" value="PROTEIN FAF1"/>
    <property type="match status" value="1"/>
</dbReference>
<feature type="compositionally biased region" description="Polar residues" evidence="1">
    <location>
        <begin position="9"/>
        <end position="27"/>
    </location>
</feature>
<feature type="compositionally biased region" description="Polar residues" evidence="1">
    <location>
        <begin position="192"/>
        <end position="201"/>
    </location>
</feature>
<evidence type="ECO:0000313" key="2">
    <source>
        <dbReference type="EMBL" id="KAJ5728235.1"/>
    </source>
</evidence>
<dbReference type="EMBL" id="JAQJAN010000005">
    <property type="protein sequence ID" value="KAJ5728235.1"/>
    <property type="molecule type" value="Genomic_DNA"/>
</dbReference>
<evidence type="ECO:0000256" key="1">
    <source>
        <dbReference type="SAM" id="MobiDB-lite"/>
    </source>
</evidence>
<comment type="caution">
    <text evidence="2">The sequence shown here is derived from an EMBL/GenBank/DDBJ whole genome shotgun (WGS) entry which is preliminary data.</text>
</comment>
<gene>
    <name evidence="2" type="ORF">N7493_004565</name>
</gene>
<dbReference type="GO" id="GO:0005730">
    <property type="term" value="C:nucleolus"/>
    <property type="evidence" value="ECO:0007669"/>
    <property type="project" value="TreeGrafter"/>
</dbReference>
<accession>A0AAD6MX49</accession>
<keyword evidence="3" id="KW-1185">Reference proteome</keyword>
<dbReference type="AlphaFoldDB" id="A0AAD6MX49"/>
<reference evidence="2" key="1">
    <citation type="journal article" date="2023" name="IMA Fungus">
        <title>Comparative genomic study of the Penicillium genus elucidates a diverse pangenome and 15 lateral gene transfer events.</title>
        <authorList>
            <person name="Petersen C."/>
            <person name="Sorensen T."/>
            <person name="Nielsen M.R."/>
            <person name="Sondergaard T.E."/>
            <person name="Sorensen J.L."/>
            <person name="Fitzpatrick D.A."/>
            <person name="Frisvad J.C."/>
            <person name="Nielsen K.L."/>
        </authorList>
    </citation>
    <scope>NUCLEOTIDE SEQUENCE</scope>
    <source>
        <strain evidence="2">IBT 17514</strain>
    </source>
</reference>
<evidence type="ECO:0000313" key="3">
    <source>
        <dbReference type="Proteomes" id="UP001215712"/>
    </source>
</evidence>
<dbReference type="GO" id="GO:0000462">
    <property type="term" value="P:maturation of SSU-rRNA from tricistronic rRNA transcript (SSU-rRNA, 5.8S rRNA, LSU-rRNA)"/>
    <property type="evidence" value="ECO:0007669"/>
    <property type="project" value="TreeGrafter"/>
</dbReference>
<dbReference type="Pfam" id="PF15375">
    <property type="entry name" value="FSAF1"/>
    <property type="match status" value="1"/>
</dbReference>
<reference evidence="2" key="2">
    <citation type="submission" date="2023-01" db="EMBL/GenBank/DDBJ databases">
        <authorList>
            <person name="Petersen C."/>
        </authorList>
    </citation>
    <scope>NUCLEOTIDE SEQUENCE</scope>
    <source>
        <strain evidence="2">IBT 17514</strain>
    </source>
</reference>
<proteinExistence type="predicted"/>
<dbReference type="InterPro" id="IPR053030">
    <property type="entry name" value="Ribosomal_biogenesis_FAF1-like"/>
</dbReference>
<sequence>MPGKRNKDTSVVSRSSKSEETTTQPADNAQDIFRKYFEAQFQPLDLPSKSADDSDSNDDADEDDEDFEKDDDSNPENEDWDGVSDEDEDMPQVEVVEHKDAQLTGDEIMDKKARKAFMSGKLPSLDAPNKKPEQPPTKEEQQDDAVNLKHDLALQRLLRESHLLEDASDLDPTGKNRLKALDLRMQSLGAKTSLYSQQKMPSSHRKGIKAKAASKESKRRLEAKENGIILERPSKVTKSSSGKRDRGIGGSSIGKFSGGTLNLSKQDLHSMKSAPSRSGRGGRGGGRGGRGGRGGKRGRR</sequence>